<feature type="compositionally biased region" description="Polar residues" evidence="1">
    <location>
        <begin position="59"/>
        <end position="76"/>
    </location>
</feature>
<reference evidence="2 3" key="1">
    <citation type="journal article" date="2019" name="Int. J. Syst. Evol. Microbiol.">
        <title>The Global Catalogue of Microorganisms (GCM) 10K type strain sequencing project: providing services to taxonomists for standard genome sequencing and annotation.</title>
        <authorList>
            <consortium name="The Broad Institute Genomics Platform"/>
            <consortium name="The Broad Institute Genome Sequencing Center for Infectious Disease"/>
            <person name="Wu L."/>
            <person name="Ma J."/>
        </authorList>
    </citation>
    <scope>NUCLEOTIDE SEQUENCE [LARGE SCALE GENOMIC DNA]</scope>
    <source>
        <strain evidence="2 3">XZGYJ-43</strain>
    </source>
</reference>
<dbReference type="RefSeq" id="WP_279527485.1">
    <property type="nucleotide sequence ID" value="NZ_CP122312.1"/>
</dbReference>
<name>A0ABD5Z6B5_9EURY</name>
<dbReference type="AlphaFoldDB" id="A0ABD5Z6B5"/>
<proteinExistence type="predicted"/>
<gene>
    <name evidence="2" type="ORF">ACFQJ9_15015</name>
</gene>
<protein>
    <submittedName>
        <fullName evidence="2">Uncharacterized protein</fullName>
    </submittedName>
</protein>
<evidence type="ECO:0000313" key="2">
    <source>
        <dbReference type="EMBL" id="MFC7200711.1"/>
    </source>
</evidence>
<feature type="region of interest" description="Disordered" evidence="1">
    <location>
        <begin position="178"/>
        <end position="197"/>
    </location>
</feature>
<keyword evidence="3" id="KW-1185">Reference proteome</keyword>
<sequence length="293" mass="33325">MLEEFREYVQDVHGKQRGKLGDELQNAMIEYMDNDRTARLETDVEAMDEKLDEILARLSQTESGTHAHSQSTTSTDGGEHGTGALSDAEVRSMSQGAKAERIIDYIHDAHLGTALSEAKLRDYCDEIAGVGDRSFDSYRTVFKNKALLYEDPRQDTDYWYLDREQFFAVLRETYAKPLAELKPEDPDDPQPEGRGHDLDVVQEYGGAVAPTYRAYRLVTYLRDNFVEPFDEPHARAAATQFENYVFDQQPNTLDPQTYLDVVRREGYLAVEDGALTLTANVRYKSDDNVEIDV</sequence>
<evidence type="ECO:0000313" key="3">
    <source>
        <dbReference type="Proteomes" id="UP001596447"/>
    </source>
</evidence>
<accession>A0ABD5Z6B5</accession>
<comment type="caution">
    <text evidence="2">The sequence shown here is derived from an EMBL/GenBank/DDBJ whole genome shotgun (WGS) entry which is preliminary data.</text>
</comment>
<evidence type="ECO:0000256" key="1">
    <source>
        <dbReference type="SAM" id="MobiDB-lite"/>
    </source>
</evidence>
<feature type="region of interest" description="Disordered" evidence="1">
    <location>
        <begin position="59"/>
        <end position="84"/>
    </location>
</feature>
<organism evidence="2 3">
    <name type="scientific">Halospeciosus flavus</name>
    <dbReference type="NCBI Taxonomy" id="3032283"/>
    <lineage>
        <taxon>Archaea</taxon>
        <taxon>Methanobacteriati</taxon>
        <taxon>Methanobacteriota</taxon>
        <taxon>Stenosarchaea group</taxon>
        <taxon>Halobacteria</taxon>
        <taxon>Halobacteriales</taxon>
        <taxon>Halobacteriaceae</taxon>
        <taxon>Halospeciosus</taxon>
    </lineage>
</organism>
<dbReference type="Proteomes" id="UP001596447">
    <property type="component" value="Unassembled WGS sequence"/>
</dbReference>
<dbReference type="EMBL" id="JBHTAR010000011">
    <property type="protein sequence ID" value="MFC7200711.1"/>
    <property type="molecule type" value="Genomic_DNA"/>
</dbReference>